<keyword evidence="4" id="KW-1185">Reference proteome</keyword>
<sequence>MSTSTKLDMDVDGKDVDQTLYRGIVGSLLYLTASRPDISYAVGICARFQAKAKESHLVAEHVELVGYSDSDFAGSKKGDFKNDNKLILELVIRCLECGSGGHADDITQERAFIIYALISKTKVNWAKQFFNSISKHIGQPRQKFLCQGLYNGHVLESMDIASDGKKRSSSVAEEEGSSDEVLAVTLKKSSKRKQVVSSSPCAEEPRDLEAENAAISQYEEKIQAEEEEEEEILQSLQLQVQEILTTTCEISNLAGHGIQEKSEEHVDELSKSTPPDITGEEAHGEPEVEAQRSLEEVAEDAQIARLEATRTPVAIFEQQNAEVVREPISLEISNYKDGEAEEECVKTLNINC</sequence>
<evidence type="ECO:0000313" key="4">
    <source>
        <dbReference type="Proteomes" id="UP000595140"/>
    </source>
</evidence>
<evidence type="ECO:0000313" key="3">
    <source>
        <dbReference type="EMBL" id="VFQ88323.1"/>
    </source>
</evidence>
<dbReference type="OrthoDB" id="1711328at2759"/>
<organism evidence="3 4">
    <name type="scientific">Cuscuta campestris</name>
    <dbReference type="NCBI Taxonomy" id="132261"/>
    <lineage>
        <taxon>Eukaryota</taxon>
        <taxon>Viridiplantae</taxon>
        <taxon>Streptophyta</taxon>
        <taxon>Embryophyta</taxon>
        <taxon>Tracheophyta</taxon>
        <taxon>Spermatophyta</taxon>
        <taxon>Magnoliopsida</taxon>
        <taxon>eudicotyledons</taxon>
        <taxon>Gunneridae</taxon>
        <taxon>Pentapetalae</taxon>
        <taxon>asterids</taxon>
        <taxon>lamiids</taxon>
        <taxon>Solanales</taxon>
        <taxon>Convolvulaceae</taxon>
        <taxon>Cuscuteae</taxon>
        <taxon>Cuscuta</taxon>
        <taxon>Cuscuta subgen. Grammica</taxon>
        <taxon>Cuscuta sect. Cleistogrammica</taxon>
    </lineage>
</organism>
<proteinExistence type="predicted"/>
<dbReference type="PANTHER" id="PTHR11439">
    <property type="entry name" value="GAG-POL-RELATED RETROTRANSPOSON"/>
    <property type="match status" value="1"/>
</dbReference>
<protein>
    <recommendedName>
        <fullName evidence="5">Reverse transcriptase Ty1/copia-type domain-containing protein</fullName>
    </recommendedName>
</protein>
<evidence type="ECO:0000256" key="2">
    <source>
        <dbReference type="SAM" id="MobiDB-lite"/>
    </source>
</evidence>
<dbReference type="AlphaFoldDB" id="A0A484MH72"/>
<dbReference type="EMBL" id="OOIL02003537">
    <property type="protein sequence ID" value="VFQ88323.1"/>
    <property type="molecule type" value="Genomic_DNA"/>
</dbReference>
<keyword evidence="1" id="KW-0175">Coiled coil</keyword>
<gene>
    <name evidence="3" type="ORF">CCAM_LOCUS30099</name>
</gene>
<name>A0A484MH72_9ASTE</name>
<dbReference type="PANTHER" id="PTHR11439:SF483">
    <property type="entry name" value="PEPTIDE SYNTHASE GLIP-LIKE, PUTATIVE (AFU_ORTHOLOGUE AFUA_3G12920)-RELATED"/>
    <property type="match status" value="1"/>
</dbReference>
<feature type="coiled-coil region" evidence="1">
    <location>
        <begin position="208"/>
        <end position="239"/>
    </location>
</feature>
<reference evidence="3 4" key="1">
    <citation type="submission" date="2018-04" db="EMBL/GenBank/DDBJ databases">
        <authorList>
            <person name="Vogel A."/>
        </authorList>
    </citation>
    <scope>NUCLEOTIDE SEQUENCE [LARGE SCALE GENOMIC DNA]</scope>
</reference>
<evidence type="ECO:0008006" key="5">
    <source>
        <dbReference type="Google" id="ProtNLM"/>
    </source>
</evidence>
<accession>A0A484MH72</accession>
<feature type="region of interest" description="Disordered" evidence="2">
    <location>
        <begin position="260"/>
        <end position="287"/>
    </location>
</feature>
<dbReference type="Proteomes" id="UP000595140">
    <property type="component" value="Unassembled WGS sequence"/>
</dbReference>
<evidence type="ECO:0000256" key="1">
    <source>
        <dbReference type="SAM" id="Coils"/>
    </source>
</evidence>
<feature type="compositionally biased region" description="Basic and acidic residues" evidence="2">
    <location>
        <begin position="260"/>
        <end position="270"/>
    </location>
</feature>